<comment type="caution">
    <text evidence="4">The sequence shown here is derived from an EMBL/GenBank/DDBJ whole genome shotgun (WGS) entry which is preliminary data.</text>
</comment>
<gene>
    <name evidence="4" type="ORF">LNINA_LOCUS7324</name>
</gene>
<protein>
    <recommendedName>
        <fullName evidence="3">Endonuclease/exonuclease/phosphatase domain-containing protein</fullName>
    </recommendedName>
</protein>
<dbReference type="CDD" id="cd15489">
    <property type="entry name" value="PHD_SF"/>
    <property type="match status" value="1"/>
</dbReference>
<evidence type="ECO:0000256" key="1">
    <source>
        <dbReference type="SAM" id="Coils"/>
    </source>
</evidence>
<feature type="coiled-coil region" evidence="1">
    <location>
        <begin position="97"/>
        <end position="125"/>
    </location>
</feature>
<dbReference type="InterPro" id="IPR005135">
    <property type="entry name" value="Endo/exonuclease/phosphatase"/>
</dbReference>
<proteinExistence type="predicted"/>
<dbReference type="AlphaFoldDB" id="A0AAV1JG10"/>
<organism evidence="4 5">
    <name type="scientific">Leptosia nina</name>
    <dbReference type="NCBI Taxonomy" id="320188"/>
    <lineage>
        <taxon>Eukaryota</taxon>
        <taxon>Metazoa</taxon>
        <taxon>Ecdysozoa</taxon>
        <taxon>Arthropoda</taxon>
        <taxon>Hexapoda</taxon>
        <taxon>Insecta</taxon>
        <taxon>Pterygota</taxon>
        <taxon>Neoptera</taxon>
        <taxon>Endopterygota</taxon>
        <taxon>Lepidoptera</taxon>
        <taxon>Glossata</taxon>
        <taxon>Ditrysia</taxon>
        <taxon>Papilionoidea</taxon>
        <taxon>Pieridae</taxon>
        <taxon>Pierinae</taxon>
        <taxon>Leptosia</taxon>
    </lineage>
</organism>
<keyword evidence="1" id="KW-0175">Coiled coil</keyword>
<reference evidence="4 5" key="1">
    <citation type="submission" date="2023-11" db="EMBL/GenBank/DDBJ databases">
        <authorList>
            <person name="Okamura Y."/>
        </authorList>
    </citation>
    <scope>NUCLEOTIDE SEQUENCE [LARGE SCALE GENOMIC DNA]</scope>
</reference>
<dbReference type="GO" id="GO:0003824">
    <property type="term" value="F:catalytic activity"/>
    <property type="evidence" value="ECO:0007669"/>
    <property type="project" value="InterPro"/>
</dbReference>
<dbReference type="SUPFAM" id="SSF56219">
    <property type="entry name" value="DNase I-like"/>
    <property type="match status" value="1"/>
</dbReference>
<evidence type="ECO:0000313" key="4">
    <source>
        <dbReference type="EMBL" id="CAK1547886.1"/>
    </source>
</evidence>
<dbReference type="Proteomes" id="UP001497472">
    <property type="component" value="Unassembled WGS sequence"/>
</dbReference>
<dbReference type="Pfam" id="PF03372">
    <property type="entry name" value="Exo_endo_phos"/>
    <property type="match status" value="1"/>
</dbReference>
<feature type="region of interest" description="Disordered" evidence="2">
    <location>
        <begin position="150"/>
        <end position="188"/>
    </location>
</feature>
<sequence length="752" mass="86084">MLTCKTCERMYHHQCLSISSTHFNTYKSELERLWTCPVCRGNTDDATASQIPSEVNVSGQDNSEMSTSNLQTCPEQEFFTPVSLQVEMREMIKNIIVQETQKAMNNLLENVMKVLNNKLNSFSERLKTFGCNLNKLDINKSSSGLDKTIEHSLQLPGNPTAKSKRKQQRKKFTPTTTADNIAPPAEPQSQVSFSQLQDSALTSQVGSAFKQTASIGDWTEVRRKKPRQASRIVQGTAQCNVSGLEASEKISYFHLFYVKKGTSAEQISNHLQNICGIENTSVEVLNARGNYASFKLGVPTRMNSAVMSGVYYQNVNGLKTKLNDWRMNLAMTHDLHLITVTETNLDASIQDSEIICGDWSVIRRDRGRPGGGVMMLWRPPVKLRRLPQYESEHTEELWARFELYGHYIYICCIYFPPSCPDLLYFQWFDSVNNMCKTLNSNRLIVVGDFNFYSCSDECLLGFNSFLIECSLKQRNNKVNKNARVLNGVLTGAELSENDVAIEVVNPGDELSKIDGHHPPLNINITFHFHNKVPIIEPSNVHSLNEWNFHKGNYTFLYSILKDFNWNELYTMRCVDNAVQFFNNTLYDSFDQCIPRKVRKTTRQRIYPVYYNCDIIYNLKIKAHLHWLWKYKKDLNAFEEYKQLRTILKNDIKLAHKNYLKSLSDSLSSNPKKFWQYVNSMRKANGYESAVIFDNEEYKGSGMAEAFANNFKAVFLPNAPVLDVSAVSGNIKANSRYRHLSIGLEIIESYSRS</sequence>
<keyword evidence="5" id="KW-1185">Reference proteome</keyword>
<feature type="compositionally biased region" description="Basic residues" evidence="2">
    <location>
        <begin position="162"/>
        <end position="172"/>
    </location>
</feature>
<dbReference type="PANTHER" id="PTHR33395:SF22">
    <property type="entry name" value="REVERSE TRANSCRIPTASE DOMAIN-CONTAINING PROTEIN"/>
    <property type="match status" value="1"/>
</dbReference>
<dbReference type="GO" id="GO:0031012">
    <property type="term" value="C:extracellular matrix"/>
    <property type="evidence" value="ECO:0007669"/>
    <property type="project" value="TreeGrafter"/>
</dbReference>
<evidence type="ECO:0000313" key="5">
    <source>
        <dbReference type="Proteomes" id="UP001497472"/>
    </source>
</evidence>
<dbReference type="EMBL" id="CAVLEF010000010">
    <property type="protein sequence ID" value="CAK1547886.1"/>
    <property type="molecule type" value="Genomic_DNA"/>
</dbReference>
<dbReference type="InterPro" id="IPR036691">
    <property type="entry name" value="Endo/exonu/phosph_ase_sf"/>
</dbReference>
<dbReference type="GO" id="GO:0007508">
    <property type="term" value="P:larval heart development"/>
    <property type="evidence" value="ECO:0007669"/>
    <property type="project" value="TreeGrafter"/>
</dbReference>
<dbReference type="SUPFAM" id="SSF57903">
    <property type="entry name" value="FYVE/PHD zinc finger"/>
    <property type="match status" value="1"/>
</dbReference>
<name>A0AAV1JG10_9NEOP</name>
<dbReference type="Gene3D" id="3.30.40.10">
    <property type="entry name" value="Zinc/RING finger domain, C3HC4 (zinc finger)"/>
    <property type="match status" value="1"/>
</dbReference>
<dbReference type="PANTHER" id="PTHR33395">
    <property type="entry name" value="TRANSCRIPTASE, PUTATIVE-RELATED-RELATED"/>
    <property type="match status" value="1"/>
</dbReference>
<accession>A0AAV1JG10</accession>
<feature type="domain" description="Endonuclease/exonuclease/phosphatase" evidence="3">
    <location>
        <begin position="333"/>
        <end position="458"/>
    </location>
</feature>
<dbReference type="InterPro" id="IPR013083">
    <property type="entry name" value="Znf_RING/FYVE/PHD"/>
</dbReference>
<dbReference type="GO" id="GO:0061343">
    <property type="term" value="P:cell adhesion involved in heart morphogenesis"/>
    <property type="evidence" value="ECO:0007669"/>
    <property type="project" value="TreeGrafter"/>
</dbReference>
<evidence type="ECO:0000259" key="3">
    <source>
        <dbReference type="Pfam" id="PF03372"/>
    </source>
</evidence>
<evidence type="ECO:0000256" key="2">
    <source>
        <dbReference type="SAM" id="MobiDB-lite"/>
    </source>
</evidence>
<dbReference type="Gene3D" id="3.60.10.10">
    <property type="entry name" value="Endonuclease/exonuclease/phosphatase"/>
    <property type="match status" value="1"/>
</dbReference>
<dbReference type="InterPro" id="IPR011011">
    <property type="entry name" value="Znf_FYVE_PHD"/>
</dbReference>